<evidence type="ECO:0000256" key="3">
    <source>
        <dbReference type="ARBA" id="ARBA00012834"/>
    </source>
</evidence>
<dbReference type="Gene3D" id="3.40.50.150">
    <property type="entry name" value="Vaccinia Virus protein VP39"/>
    <property type="match status" value="1"/>
</dbReference>
<evidence type="ECO:0000256" key="10">
    <source>
        <dbReference type="SAM" id="MobiDB-lite"/>
    </source>
</evidence>
<dbReference type="Proteomes" id="UP000008066">
    <property type="component" value="Unassembled WGS sequence"/>
</dbReference>
<dbReference type="AlphaFoldDB" id="G0S661"/>
<sequence length="406" mass="44456">MPDDIPKLWVTRYSEELRTSPVCMSAPSIPNLLSLRGASRGRGRGRGRGGLSRGPGSGGSQDSTIQGTDNDAAVSRLSAVELGYLSDPFARLFVQAAPGPATRRMPIINRGTYTRTTAIDMLIDRFLATTDSSRPRQIVSLGAGTDTRPLRLFISPNPTHRNIAYHEIDFPSMIARKQALLQSTPQLRSLLSSPTQLSPTTWQTSSLITNANNTLTLHALDLRSLTPASTPLQTLSLTAPTLLLSECCLCYLTPAEASAVLSHFTANISSSTPLALVIYEPILPDDPFGRTMTANLAARGITMPTVPAYPTREAQEKRVREEVGLERARSETVDTIWELWVPEQEKQRVDRLEGGLDEVEEWRLLAGHYVIVWGWRGHGLDMEVSAESETAPSRRGSEDTIGRVSE</sequence>
<accession>G0S661</accession>
<keyword evidence="6 11" id="KW-0808">Transferase</keyword>
<proteinExistence type="inferred from homology"/>
<dbReference type="RefSeq" id="XP_006693865.1">
    <property type="nucleotide sequence ID" value="XM_006693802.1"/>
</dbReference>
<dbReference type="GO" id="GO:0032259">
    <property type="term" value="P:methylation"/>
    <property type="evidence" value="ECO:0007669"/>
    <property type="project" value="UniProtKB-KW"/>
</dbReference>
<feature type="region of interest" description="Disordered" evidence="10">
    <location>
        <begin position="34"/>
        <end position="68"/>
    </location>
</feature>
<dbReference type="SUPFAM" id="SSF53335">
    <property type="entry name" value="S-adenosyl-L-methionine-dependent methyltransferases"/>
    <property type="match status" value="1"/>
</dbReference>
<evidence type="ECO:0000256" key="4">
    <source>
        <dbReference type="ARBA" id="ARBA00017497"/>
    </source>
</evidence>
<evidence type="ECO:0000256" key="8">
    <source>
        <dbReference type="ARBA" id="ARBA00029681"/>
    </source>
</evidence>
<dbReference type="InterPro" id="IPR016651">
    <property type="entry name" value="LCMT1"/>
</dbReference>
<evidence type="ECO:0000256" key="6">
    <source>
        <dbReference type="ARBA" id="ARBA00022679"/>
    </source>
</evidence>
<reference evidence="11 12" key="1">
    <citation type="journal article" date="2011" name="Cell">
        <title>Insight into structure and assembly of the nuclear pore complex by utilizing the genome of a eukaryotic thermophile.</title>
        <authorList>
            <person name="Amlacher S."/>
            <person name="Sarges P."/>
            <person name="Flemming D."/>
            <person name="van Noort V."/>
            <person name="Kunze R."/>
            <person name="Devos D.P."/>
            <person name="Arumugam M."/>
            <person name="Bork P."/>
            <person name="Hurt E."/>
        </authorList>
    </citation>
    <scope>NUCLEOTIDE SEQUENCE [LARGE SCALE GENOMIC DNA]</scope>
    <source>
        <strain evidence="12">DSM 1495 / CBS 144.50 / IMI 039719</strain>
    </source>
</reference>
<evidence type="ECO:0000256" key="1">
    <source>
        <dbReference type="ARBA" id="ARBA00000724"/>
    </source>
</evidence>
<keyword evidence="7" id="KW-0949">S-adenosyl-L-methionine</keyword>
<organism evidence="12">
    <name type="scientific">Chaetomium thermophilum (strain DSM 1495 / CBS 144.50 / IMI 039719)</name>
    <name type="common">Thermochaetoides thermophila</name>
    <dbReference type="NCBI Taxonomy" id="759272"/>
    <lineage>
        <taxon>Eukaryota</taxon>
        <taxon>Fungi</taxon>
        <taxon>Dikarya</taxon>
        <taxon>Ascomycota</taxon>
        <taxon>Pezizomycotina</taxon>
        <taxon>Sordariomycetes</taxon>
        <taxon>Sordariomycetidae</taxon>
        <taxon>Sordariales</taxon>
        <taxon>Chaetomiaceae</taxon>
        <taxon>Thermochaetoides</taxon>
    </lineage>
</organism>
<evidence type="ECO:0000313" key="12">
    <source>
        <dbReference type="Proteomes" id="UP000008066"/>
    </source>
</evidence>
<keyword evidence="12" id="KW-1185">Reference proteome</keyword>
<dbReference type="eggNOG" id="KOG2918">
    <property type="taxonomic scope" value="Eukaryota"/>
</dbReference>
<dbReference type="InterPro" id="IPR029063">
    <property type="entry name" value="SAM-dependent_MTases_sf"/>
</dbReference>
<feature type="compositionally biased region" description="Gly residues" evidence="10">
    <location>
        <begin position="48"/>
        <end position="59"/>
    </location>
</feature>
<evidence type="ECO:0000313" key="11">
    <source>
        <dbReference type="EMBL" id="EGS21569.1"/>
    </source>
</evidence>
<dbReference type="HOGENOM" id="CLU_031312_1_1_1"/>
<dbReference type="Pfam" id="PF04072">
    <property type="entry name" value="LCM"/>
    <property type="match status" value="1"/>
</dbReference>
<protein>
    <recommendedName>
        <fullName evidence="4">Leucine carboxyl methyltransferase 1</fullName>
        <ecNumber evidence="3">2.1.1.233</ecNumber>
    </recommendedName>
    <alternativeName>
        <fullName evidence="8">Protein phosphatase methyltransferase 1</fullName>
    </alternativeName>
    <alternativeName>
        <fullName evidence="9">[Phosphatase 2A protein]-leucine-carboxy methyltransferase 1</fullName>
    </alternativeName>
</protein>
<dbReference type="KEGG" id="cthr:CTHT_0034300"/>
<feature type="compositionally biased region" description="Basic and acidic residues" evidence="10">
    <location>
        <begin position="395"/>
        <end position="406"/>
    </location>
</feature>
<dbReference type="PANTHER" id="PTHR13600:SF21">
    <property type="entry name" value="LEUCINE CARBOXYL METHYLTRANSFERASE 1"/>
    <property type="match status" value="1"/>
</dbReference>
<gene>
    <name evidence="11" type="ORF">CTHT_0034300</name>
</gene>
<evidence type="ECO:0000256" key="2">
    <source>
        <dbReference type="ARBA" id="ARBA00010703"/>
    </source>
</evidence>
<dbReference type="EMBL" id="GL988041">
    <property type="protein sequence ID" value="EGS21569.1"/>
    <property type="molecule type" value="Genomic_DNA"/>
</dbReference>
<dbReference type="PANTHER" id="PTHR13600">
    <property type="entry name" value="LEUCINE CARBOXYL METHYLTRANSFERASE"/>
    <property type="match status" value="1"/>
</dbReference>
<evidence type="ECO:0000256" key="7">
    <source>
        <dbReference type="ARBA" id="ARBA00022691"/>
    </source>
</evidence>
<dbReference type="GeneID" id="18257468"/>
<comment type="similarity">
    <text evidence="2">Belongs to the methyltransferase superfamily. LCMT family.</text>
</comment>
<dbReference type="OrthoDB" id="203237at2759"/>
<comment type="catalytic activity">
    <reaction evidence="1">
        <text>[phosphatase 2A protein]-C-terminal L-leucine + S-adenosyl-L-methionine = [phosphatase 2A protein]-C-terminal L-leucine methyl ester + S-adenosyl-L-homocysteine</text>
        <dbReference type="Rhea" id="RHEA:48544"/>
        <dbReference type="Rhea" id="RHEA-COMP:12134"/>
        <dbReference type="Rhea" id="RHEA-COMP:12135"/>
        <dbReference type="ChEBI" id="CHEBI:57856"/>
        <dbReference type="ChEBI" id="CHEBI:59789"/>
        <dbReference type="ChEBI" id="CHEBI:90516"/>
        <dbReference type="ChEBI" id="CHEBI:90517"/>
        <dbReference type="EC" id="2.1.1.233"/>
    </reaction>
</comment>
<dbReference type="EC" id="2.1.1.233" evidence="3"/>
<keyword evidence="5 11" id="KW-0489">Methyltransferase</keyword>
<evidence type="ECO:0000256" key="9">
    <source>
        <dbReference type="ARBA" id="ARBA00032526"/>
    </source>
</evidence>
<dbReference type="InterPro" id="IPR007213">
    <property type="entry name" value="Ppm1/Ppm2/Tcmp"/>
</dbReference>
<dbReference type="STRING" id="759272.G0S661"/>
<dbReference type="GO" id="GO:0018423">
    <property type="term" value="F:protein C-terminal leucine carboxyl O-methyltransferase activity"/>
    <property type="evidence" value="ECO:0007669"/>
    <property type="project" value="UniProtKB-EC"/>
</dbReference>
<evidence type="ECO:0000256" key="5">
    <source>
        <dbReference type="ARBA" id="ARBA00022603"/>
    </source>
</evidence>
<name>G0S661_CHATD</name>
<feature type="region of interest" description="Disordered" evidence="10">
    <location>
        <begin position="387"/>
        <end position="406"/>
    </location>
</feature>
<dbReference type="OMA" id="IIYEPIR"/>